<sequence>MTAGTGVRHWIVWPDSGHRVTRHDSGHWVIRQLDRLARQQASGHQA</sequence>
<keyword evidence="2" id="KW-1185">Reference proteome</keyword>
<accession>A0ABN9HU46</accession>
<organism evidence="1 2">
    <name type="scientific">Staurois parvus</name>
    <dbReference type="NCBI Taxonomy" id="386267"/>
    <lineage>
        <taxon>Eukaryota</taxon>
        <taxon>Metazoa</taxon>
        <taxon>Chordata</taxon>
        <taxon>Craniata</taxon>
        <taxon>Vertebrata</taxon>
        <taxon>Euteleostomi</taxon>
        <taxon>Amphibia</taxon>
        <taxon>Batrachia</taxon>
        <taxon>Anura</taxon>
        <taxon>Neobatrachia</taxon>
        <taxon>Ranoidea</taxon>
        <taxon>Ranidae</taxon>
        <taxon>Staurois</taxon>
    </lineage>
</organism>
<evidence type="ECO:0000313" key="1">
    <source>
        <dbReference type="EMBL" id="CAI9623566.1"/>
    </source>
</evidence>
<reference evidence="1" key="1">
    <citation type="submission" date="2023-05" db="EMBL/GenBank/DDBJ databases">
        <authorList>
            <person name="Stuckert A."/>
        </authorList>
    </citation>
    <scope>NUCLEOTIDE SEQUENCE</scope>
</reference>
<dbReference type="EMBL" id="CATNWA010021694">
    <property type="protein sequence ID" value="CAI9623566.1"/>
    <property type="molecule type" value="Genomic_DNA"/>
</dbReference>
<dbReference type="Proteomes" id="UP001162483">
    <property type="component" value="Unassembled WGS sequence"/>
</dbReference>
<comment type="caution">
    <text evidence="1">The sequence shown here is derived from an EMBL/GenBank/DDBJ whole genome shotgun (WGS) entry which is preliminary data.</text>
</comment>
<evidence type="ECO:0000313" key="2">
    <source>
        <dbReference type="Proteomes" id="UP001162483"/>
    </source>
</evidence>
<name>A0ABN9HU46_9NEOB</name>
<protein>
    <submittedName>
        <fullName evidence="1">Uncharacterized protein</fullName>
    </submittedName>
</protein>
<proteinExistence type="predicted"/>
<gene>
    <name evidence="1" type="ORF">SPARVUS_LOCUS16502302</name>
</gene>